<dbReference type="AlphaFoldDB" id="A0A2A9DQU4"/>
<keyword evidence="2" id="KW-1185">Reference proteome</keyword>
<dbReference type="EMBL" id="PDJF01000001">
    <property type="protein sequence ID" value="PFG28342.1"/>
    <property type="molecule type" value="Genomic_DNA"/>
</dbReference>
<accession>A0A2A9DQU4</accession>
<name>A0A2A9DQU4_9CORY</name>
<gene>
    <name evidence="1" type="ORF">ATK06_1451</name>
</gene>
<dbReference type="Proteomes" id="UP000221653">
    <property type="component" value="Unassembled WGS sequence"/>
</dbReference>
<comment type="caution">
    <text evidence="1">The sequence shown here is derived from an EMBL/GenBank/DDBJ whole genome shotgun (WGS) entry which is preliminary data.</text>
</comment>
<dbReference type="RefSeq" id="WP_048379442.1">
    <property type="nucleotide sequence ID" value="NZ_LDYE01000003.1"/>
</dbReference>
<evidence type="ECO:0000313" key="2">
    <source>
        <dbReference type="Proteomes" id="UP000221653"/>
    </source>
</evidence>
<protein>
    <submittedName>
        <fullName evidence="1">Uncharacterized protein</fullName>
    </submittedName>
</protein>
<sequence length="203" mass="22102">MANQPAFDPREFPERWLILPGVHALQPHTEPILPDSLHCTVDDFEGLYALYGLLLGSRNVGPGPVVVERLRIPEFLAYPEEQWDAVAGEFAACFQVCLVNLPAPGIAALVGTSEDCLFTRMLLAAAGPVIADLTDYAQFVDHGEGEETAPPQPLDYARMFVALLAEGVLSLIETLPEIAEDIATRSQRAAHHAEEVFPTLQTS</sequence>
<proteinExistence type="predicted"/>
<organism evidence="1 2">
    <name type="scientific">Corynebacterium renale</name>
    <dbReference type="NCBI Taxonomy" id="1724"/>
    <lineage>
        <taxon>Bacteria</taxon>
        <taxon>Bacillati</taxon>
        <taxon>Actinomycetota</taxon>
        <taxon>Actinomycetes</taxon>
        <taxon>Mycobacteriales</taxon>
        <taxon>Corynebacteriaceae</taxon>
        <taxon>Corynebacterium</taxon>
    </lineage>
</organism>
<reference evidence="1 2" key="1">
    <citation type="submission" date="2017-10" db="EMBL/GenBank/DDBJ databases">
        <title>Sequencing the genomes of 1000 actinobacteria strains.</title>
        <authorList>
            <person name="Klenk H.-P."/>
        </authorList>
    </citation>
    <scope>NUCLEOTIDE SEQUENCE [LARGE SCALE GENOMIC DNA]</scope>
    <source>
        <strain evidence="1 2">DSM 20688</strain>
    </source>
</reference>
<evidence type="ECO:0000313" key="1">
    <source>
        <dbReference type="EMBL" id="PFG28342.1"/>
    </source>
</evidence>